<proteinExistence type="predicted"/>
<sequence>MARLENPAVSRIIGHEIVRKHFGYWPNFHDAVITETIFKVNSPSLPTATFLIESCETLNEVEAGYYKQVKHCEIKLQFVGIQKMVCSFDHQPVIFDLSFEESGGFIECFIGSSAKDAFIVAEKVIVKSLTPTKQ</sequence>
<name>A0ABS8AUN7_9BACT</name>
<evidence type="ECO:0000313" key="1">
    <source>
        <dbReference type="EMBL" id="MCB2409708.1"/>
    </source>
</evidence>
<accession>A0ABS8AUN7</accession>
<dbReference type="Proteomes" id="UP001165296">
    <property type="component" value="Unassembled WGS sequence"/>
</dbReference>
<gene>
    <name evidence="1" type="ORF">LGH74_17080</name>
</gene>
<reference evidence="1" key="1">
    <citation type="submission" date="2021-10" db="EMBL/GenBank/DDBJ databases">
        <authorList>
            <person name="Dean J.D."/>
            <person name="Kim M.K."/>
            <person name="Newey C.N."/>
            <person name="Stoker T.S."/>
            <person name="Thompson D.W."/>
            <person name="Grose J.H."/>
        </authorList>
    </citation>
    <scope>NUCLEOTIDE SEQUENCE</scope>
    <source>
        <strain evidence="1">BT178</strain>
    </source>
</reference>
<protein>
    <submittedName>
        <fullName evidence="1">Immunity 50 family protein</fullName>
    </submittedName>
</protein>
<evidence type="ECO:0000313" key="2">
    <source>
        <dbReference type="Proteomes" id="UP001165296"/>
    </source>
</evidence>
<comment type="caution">
    <text evidence="1">The sequence shown here is derived from an EMBL/GenBank/DDBJ whole genome shotgun (WGS) entry which is preliminary data.</text>
</comment>
<organism evidence="1 2">
    <name type="scientific">Hymenobacter lucidus</name>
    <dbReference type="NCBI Taxonomy" id="2880930"/>
    <lineage>
        <taxon>Bacteria</taxon>
        <taxon>Pseudomonadati</taxon>
        <taxon>Bacteroidota</taxon>
        <taxon>Cytophagia</taxon>
        <taxon>Cytophagales</taxon>
        <taxon>Hymenobacteraceae</taxon>
        <taxon>Hymenobacter</taxon>
    </lineage>
</organism>
<keyword evidence="2" id="KW-1185">Reference proteome</keyword>
<dbReference type="RefSeq" id="WP_226177508.1">
    <property type="nucleotide sequence ID" value="NZ_JAJADR010000005.1"/>
</dbReference>
<dbReference type="EMBL" id="JAJADR010000005">
    <property type="protein sequence ID" value="MCB2409708.1"/>
    <property type="molecule type" value="Genomic_DNA"/>
</dbReference>